<evidence type="ECO:0000256" key="1">
    <source>
        <dbReference type="ARBA" id="ARBA00023231"/>
    </source>
</evidence>
<dbReference type="InterPro" id="IPR003731">
    <property type="entry name" value="Di-Nase_FeMo-co_biosynth"/>
</dbReference>
<name>Q0AA19_ALKEH</name>
<proteinExistence type="predicted"/>
<keyword evidence="5" id="KW-1185">Reference proteome</keyword>
<dbReference type="Gene3D" id="3.30.420.130">
    <property type="entry name" value="Dinitrogenase iron-molybdenum cofactor biosynthesis domain"/>
    <property type="match status" value="1"/>
</dbReference>
<feature type="region of interest" description="Disordered" evidence="2">
    <location>
        <begin position="102"/>
        <end position="134"/>
    </location>
</feature>
<evidence type="ECO:0000313" key="4">
    <source>
        <dbReference type="EMBL" id="ABI56318.1"/>
    </source>
</evidence>
<evidence type="ECO:0000259" key="3">
    <source>
        <dbReference type="Pfam" id="PF02579"/>
    </source>
</evidence>
<dbReference type="KEGG" id="aeh:Mlg_0965"/>
<dbReference type="eggNOG" id="COG1433">
    <property type="taxonomic scope" value="Bacteria"/>
</dbReference>
<evidence type="ECO:0000313" key="5">
    <source>
        <dbReference type="Proteomes" id="UP000001962"/>
    </source>
</evidence>
<sequence>MKTAIPVNTQGRVSGHFAKAPYMLVLTDEGQRQWVANPMDADRCSGRCKLLAELEQAGVTRVLVRQIGQRTLGRFLRAGLQVYRLPAGATALPRAAAIPAEAQALSQASQGRPSKPRASHGEGTAGMTGCCGHH</sequence>
<reference evidence="5" key="1">
    <citation type="submission" date="2006-08" db="EMBL/GenBank/DDBJ databases">
        <title>Complete sequence of Alkalilimnicola ehrilichei MLHE-1.</title>
        <authorList>
            <person name="Copeland A."/>
            <person name="Lucas S."/>
            <person name="Lapidus A."/>
            <person name="Barry K."/>
            <person name="Detter J.C."/>
            <person name="Glavina del Rio T."/>
            <person name="Hammon N."/>
            <person name="Israni S."/>
            <person name="Dalin E."/>
            <person name="Tice H."/>
            <person name="Pitluck S."/>
            <person name="Sims D."/>
            <person name="Brettin T."/>
            <person name="Bruce D."/>
            <person name="Han C."/>
            <person name="Tapia R."/>
            <person name="Gilna P."/>
            <person name="Schmutz J."/>
            <person name="Larimer F."/>
            <person name="Land M."/>
            <person name="Hauser L."/>
            <person name="Kyrpides N."/>
            <person name="Mikhailova N."/>
            <person name="Oremland R.S."/>
            <person name="Hoeft S.E."/>
            <person name="Switzer-Blum J."/>
            <person name="Kulp T."/>
            <person name="King G."/>
            <person name="Tabita R."/>
            <person name="Witte B."/>
            <person name="Santini J.M."/>
            <person name="Basu P."/>
            <person name="Hollibaugh J.T."/>
            <person name="Xie G."/>
            <person name="Stolz J.F."/>
            <person name="Richardson P."/>
        </authorList>
    </citation>
    <scope>NUCLEOTIDE SEQUENCE [LARGE SCALE GENOMIC DNA]</scope>
    <source>
        <strain evidence="5">ATCC BAA-1101 / DSM 17681 / MLHE-1</strain>
    </source>
</reference>
<dbReference type="RefSeq" id="WP_011628713.1">
    <property type="nucleotide sequence ID" value="NC_008340.1"/>
</dbReference>
<dbReference type="AlphaFoldDB" id="Q0AA19"/>
<dbReference type="InterPro" id="IPR036105">
    <property type="entry name" value="DiNase_FeMo-co_biosyn_sf"/>
</dbReference>
<gene>
    <name evidence="4" type="ordered locus">Mlg_0965</name>
</gene>
<keyword evidence="1" id="KW-0535">Nitrogen fixation</keyword>
<dbReference type="OrthoDB" id="6215304at2"/>
<organism evidence="4 5">
    <name type="scientific">Alkalilimnicola ehrlichii (strain ATCC BAA-1101 / DSM 17681 / MLHE-1)</name>
    <dbReference type="NCBI Taxonomy" id="187272"/>
    <lineage>
        <taxon>Bacteria</taxon>
        <taxon>Pseudomonadati</taxon>
        <taxon>Pseudomonadota</taxon>
        <taxon>Gammaproteobacteria</taxon>
        <taxon>Chromatiales</taxon>
        <taxon>Ectothiorhodospiraceae</taxon>
        <taxon>Alkalilimnicola</taxon>
    </lineage>
</organism>
<dbReference type="SUPFAM" id="SSF53146">
    <property type="entry name" value="Nitrogenase accessory factor-like"/>
    <property type="match status" value="1"/>
</dbReference>
<dbReference type="Pfam" id="PF02579">
    <property type="entry name" value="Nitro_FeMo-Co"/>
    <property type="match status" value="1"/>
</dbReference>
<dbReference type="EMBL" id="CP000453">
    <property type="protein sequence ID" value="ABI56318.1"/>
    <property type="molecule type" value="Genomic_DNA"/>
</dbReference>
<feature type="domain" description="Dinitrogenase iron-molybdenum cofactor biosynthesis" evidence="3">
    <location>
        <begin position="10"/>
        <end position="88"/>
    </location>
</feature>
<evidence type="ECO:0000256" key="2">
    <source>
        <dbReference type="SAM" id="MobiDB-lite"/>
    </source>
</evidence>
<accession>Q0AA19</accession>
<dbReference type="Proteomes" id="UP000001962">
    <property type="component" value="Chromosome"/>
</dbReference>
<protein>
    <recommendedName>
        <fullName evidence="3">Dinitrogenase iron-molybdenum cofactor biosynthesis domain-containing protein</fullName>
    </recommendedName>
</protein>
<dbReference type="HOGENOM" id="CLU_1891760_0_0_6"/>